<dbReference type="InterPro" id="IPR009057">
    <property type="entry name" value="Homeodomain-like_sf"/>
</dbReference>
<proteinExistence type="predicted"/>
<evidence type="ECO:0000313" key="6">
    <source>
        <dbReference type="EMBL" id="KWE13652.1"/>
    </source>
</evidence>
<protein>
    <recommendedName>
        <fullName evidence="5">HTH araC/xylS-type domain-containing protein</fullName>
    </recommendedName>
</protein>
<evidence type="ECO:0000256" key="3">
    <source>
        <dbReference type="ARBA" id="ARBA00023163"/>
    </source>
</evidence>
<dbReference type="Pfam" id="PF12833">
    <property type="entry name" value="HTH_18"/>
    <property type="match status" value="1"/>
</dbReference>
<accession>A0A105IUW5</accession>
<dbReference type="InterPro" id="IPR050204">
    <property type="entry name" value="AraC_XylS_family_regulators"/>
</dbReference>
<gene>
    <name evidence="6" type="ORF">WL73_30360</name>
</gene>
<dbReference type="SUPFAM" id="SSF46689">
    <property type="entry name" value="Homeodomain-like"/>
    <property type="match status" value="1"/>
</dbReference>
<dbReference type="GO" id="GO:0043565">
    <property type="term" value="F:sequence-specific DNA binding"/>
    <property type="evidence" value="ECO:0007669"/>
    <property type="project" value="InterPro"/>
</dbReference>
<feature type="region of interest" description="Disordered" evidence="4">
    <location>
        <begin position="1"/>
        <end position="25"/>
    </location>
</feature>
<keyword evidence="3" id="KW-0804">Transcription</keyword>
<dbReference type="InterPro" id="IPR018060">
    <property type="entry name" value="HTH_AraC"/>
</dbReference>
<dbReference type="Proteomes" id="UP000062998">
    <property type="component" value="Unassembled WGS sequence"/>
</dbReference>
<evidence type="ECO:0000313" key="7">
    <source>
        <dbReference type="Proteomes" id="UP000062998"/>
    </source>
</evidence>
<reference evidence="6 7" key="1">
    <citation type="submission" date="2015-11" db="EMBL/GenBank/DDBJ databases">
        <title>Expanding the genomic diversity of Burkholderia species for the development of highly accurate diagnostics.</title>
        <authorList>
            <person name="Sahl J."/>
            <person name="Keim P."/>
            <person name="Wagner D."/>
        </authorList>
    </citation>
    <scope>NUCLEOTIDE SEQUENCE [LARGE SCALE GENOMIC DNA]</scope>
    <source>
        <strain evidence="6 7">MSMB2167WGS</strain>
    </source>
</reference>
<evidence type="ECO:0000256" key="2">
    <source>
        <dbReference type="ARBA" id="ARBA00023125"/>
    </source>
</evidence>
<dbReference type="Gene3D" id="1.10.10.60">
    <property type="entry name" value="Homeodomain-like"/>
    <property type="match status" value="1"/>
</dbReference>
<name>A0A105IUW5_9BURK</name>
<evidence type="ECO:0000259" key="5">
    <source>
        <dbReference type="PROSITE" id="PS01124"/>
    </source>
</evidence>
<dbReference type="AlphaFoldDB" id="A0A105IUW5"/>
<keyword evidence="1" id="KW-0805">Transcription regulation</keyword>
<feature type="domain" description="HTH araC/xylS-type" evidence="5">
    <location>
        <begin position="95"/>
        <end position="157"/>
    </location>
</feature>
<evidence type="ECO:0000256" key="4">
    <source>
        <dbReference type="SAM" id="MobiDB-lite"/>
    </source>
</evidence>
<dbReference type="PANTHER" id="PTHR46796:SF6">
    <property type="entry name" value="ARAC SUBFAMILY"/>
    <property type="match status" value="1"/>
</dbReference>
<dbReference type="SMART" id="SM00342">
    <property type="entry name" value="HTH_ARAC"/>
    <property type="match status" value="1"/>
</dbReference>
<dbReference type="GO" id="GO:0003700">
    <property type="term" value="F:DNA-binding transcription factor activity"/>
    <property type="evidence" value="ECO:0007669"/>
    <property type="project" value="InterPro"/>
</dbReference>
<keyword evidence="2" id="KW-0238">DNA-binding</keyword>
<dbReference type="PANTHER" id="PTHR46796">
    <property type="entry name" value="HTH-TYPE TRANSCRIPTIONAL ACTIVATOR RHAS-RELATED"/>
    <property type="match status" value="1"/>
</dbReference>
<sequence>MYRRQTVEYPPSTGTTAPVTNDAAGEHRDRITSATFIQRDRCLLAEAGDFVVYDTRIPYLFGSVTTMRQLLIDIPIATFDDRLDADLGRLFAADGESIAQTIWTERLSRAHRELVDPRLRRTSVGEIAFRWGFSSQAHISRAIRERYGASPMALREAARG</sequence>
<evidence type="ECO:0000256" key="1">
    <source>
        <dbReference type="ARBA" id="ARBA00023015"/>
    </source>
</evidence>
<comment type="caution">
    <text evidence="6">The sequence shown here is derived from an EMBL/GenBank/DDBJ whole genome shotgun (WGS) entry which is preliminary data.</text>
</comment>
<dbReference type="EMBL" id="LPIX01000005">
    <property type="protein sequence ID" value="KWE13652.1"/>
    <property type="molecule type" value="Genomic_DNA"/>
</dbReference>
<organism evidence="6 7">
    <name type="scientific">Burkholderia ubonensis</name>
    <dbReference type="NCBI Taxonomy" id="101571"/>
    <lineage>
        <taxon>Bacteria</taxon>
        <taxon>Pseudomonadati</taxon>
        <taxon>Pseudomonadota</taxon>
        <taxon>Betaproteobacteria</taxon>
        <taxon>Burkholderiales</taxon>
        <taxon>Burkholderiaceae</taxon>
        <taxon>Burkholderia</taxon>
        <taxon>Burkholderia cepacia complex</taxon>
    </lineage>
</organism>
<dbReference type="PROSITE" id="PS01124">
    <property type="entry name" value="HTH_ARAC_FAMILY_2"/>
    <property type="match status" value="1"/>
</dbReference>